<reference evidence="3" key="1">
    <citation type="submission" date="2010-12" db="EMBL/GenBank/DDBJ databases">
        <title>Complete sequence of chromosome 1 of Asticcacaulis excentricus CB 48.</title>
        <authorList>
            <consortium name="US DOE Joint Genome Institute"/>
            <person name="Lucas S."/>
            <person name="Copeland A."/>
            <person name="Lapidus A."/>
            <person name="Cheng J.-F."/>
            <person name="Bruce D."/>
            <person name="Goodwin L."/>
            <person name="Pitluck S."/>
            <person name="Teshima H."/>
            <person name="Davenport K."/>
            <person name="Detter J.C."/>
            <person name="Han C."/>
            <person name="Tapia R."/>
            <person name="Land M."/>
            <person name="Hauser L."/>
            <person name="Jeffries C."/>
            <person name="Kyrpides N."/>
            <person name="Ivanova N."/>
            <person name="Ovchinnikova G."/>
            <person name="Brun Y.V."/>
            <person name="Woyke T."/>
        </authorList>
    </citation>
    <scope>NUCLEOTIDE SEQUENCE [LARGE SCALE GENOMIC DNA]</scope>
    <source>
        <strain evidence="3">ATCC 15261 / DSM 4724 / KCTC 12464 / NCIMB 9791 / VKM B-1370 / CB 48</strain>
    </source>
</reference>
<dbReference type="AlphaFoldDB" id="E8RPA8"/>
<dbReference type="HOGENOM" id="CLU_1286751_0_0_5"/>
<evidence type="ECO:0000313" key="2">
    <source>
        <dbReference type="EMBL" id="ADU11954.1"/>
    </source>
</evidence>
<evidence type="ECO:0008006" key="4">
    <source>
        <dbReference type="Google" id="ProtNLM"/>
    </source>
</evidence>
<dbReference type="EMBL" id="CP002395">
    <property type="protein sequence ID" value="ADU11954.1"/>
    <property type="molecule type" value="Genomic_DNA"/>
</dbReference>
<name>E8RPA8_ASTEC</name>
<dbReference type="Proteomes" id="UP000001492">
    <property type="component" value="Chromosome 1"/>
</dbReference>
<sequence>MPSLVSTPSLTGRLPHPIAHMSSDFRDPTTTERLAALMDYQTLRGLLPEFVQELKQDRELLDKLGLQPKTRNLIDFGPAALSRLEAKAIRDFDIRRQIEATARANFDAQGQAHAMALSLLEARNHSDLARRLNEEVRNRFGLVCATIALEDTAPIPLGWMTLDYGGVDYIIGETSLSLLGPDGVCRALFGDEVRRIKSAAVIRTAMWREGRPGAVAFGSADWEGFSPDMGAELVAFITRVVERVAERWPVLS</sequence>
<dbReference type="Pfam" id="PF04340">
    <property type="entry name" value="DUF484"/>
    <property type="match status" value="1"/>
</dbReference>
<dbReference type="InterPro" id="IPR007435">
    <property type="entry name" value="DUF484"/>
</dbReference>
<dbReference type="STRING" id="573065.Astex_0256"/>
<gene>
    <name evidence="2" type="ordered locus">Astex_0256</name>
</gene>
<feature type="compositionally biased region" description="Polar residues" evidence="1">
    <location>
        <begin position="1"/>
        <end position="10"/>
    </location>
</feature>
<dbReference type="KEGG" id="aex:Astex_0256"/>
<feature type="region of interest" description="Disordered" evidence="1">
    <location>
        <begin position="1"/>
        <end position="25"/>
    </location>
</feature>
<accession>E8RPA8</accession>
<protein>
    <recommendedName>
        <fullName evidence="4">DUF484 family protein</fullName>
    </recommendedName>
</protein>
<dbReference type="InterPro" id="IPR029016">
    <property type="entry name" value="GAF-like_dom_sf"/>
</dbReference>
<dbReference type="Gene3D" id="3.30.450.40">
    <property type="match status" value="1"/>
</dbReference>
<evidence type="ECO:0000313" key="3">
    <source>
        <dbReference type="Proteomes" id="UP000001492"/>
    </source>
</evidence>
<organism evidence="2 3">
    <name type="scientific">Asticcacaulis excentricus (strain ATCC 15261 / DSM 4724 / KCTC 12464 / NCIMB 9791 / VKM B-1370 / CB 48)</name>
    <dbReference type="NCBI Taxonomy" id="573065"/>
    <lineage>
        <taxon>Bacteria</taxon>
        <taxon>Pseudomonadati</taxon>
        <taxon>Pseudomonadota</taxon>
        <taxon>Alphaproteobacteria</taxon>
        <taxon>Caulobacterales</taxon>
        <taxon>Caulobacteraceae</taxon>
        <taxon>Asticcacaulis</taxon>
    </lineage>
</organism>
<evidence type="ECO:0000256" key="1">
    <source>
        <dbReference type="SAM" id="MobiDB-lite"/>
    </source>
</evidence>
<keyword evidence="3" id="KW-1185">Reference proteome</keyword>
<dbReference type="eggNOG" id="COG3159">
    <property type="taxonomic scope" value="Bacteria"/>
</dbReference>
<proteinExistence type="predicted"/>